<dbReference type="SUPFAM" id="SSF53335">
    <property type="entry name" value="S-adenosyl-L-methionine-dependent methyltransferases"/>
    <property type="match status" value="1"/>
</dbReference>
<dbReference type="InterPro" id="IPR013216">
    <property type="entry name" value="Methyltransf_11"/>
</dbReference>
<dbReference type="EMBL" id="JANARS010000002">
    <property type="protein sequence ID" value="MCP3421028.1"/>
    <property type="molecule type" value="Genomic_DNA"/>
</dbReference>
<dbReference type="Pfam" id="PF08241">
    <property type="entry name" value="Methyltransf_11"/>
    <property type="match status" value="1"/>
</dbReference>
<dbReference type="RefSeq" id="WP_254180268.1">
    <property type="nucleotide sequence ID" value="NZ_JANARS010000002.1"/>
</dbReference>
<evidence type="ECO:0000313" key="4">
    <source>
        <dbReference type="Proteomes" id="UP001204524"/>
    </source>
</evidence>
<dbReference type="GO" id="GO:0008168">
    <property type="term" value="F:methyltransferase activity"/>
    <property type="evidence" value="ECO:0007669"/>
    <property type="project" value="UniProtKB-KW"/>
</dbReference>
<keyword evidence="4" id="KW-1185">Reference proteome</keyword>
<dbReference type="InterPro" id="IPR029063">
    <property type="entry name" value="SAM-dependent_MTases_sf"/>
</dbReference>
<organism evidence="3 4">
    <name type="scientific">Nocardioides pinisoli</name>
    <dbReference type="NCBI Taxonomy" id="2950279"/>
    <lineage>
        <taxon>Bacteria</taxon>
        <taxon>Bacillati</taxon>
        <taxon>Actinomycetota</taxon>
        <taxon>Actinomycetes</taxon>
        <taxon>Propionibacteriales</taxon>
        <taxon>Nocardioidaceae</taxon>
        <taxon>Nocardioides</taxon>
    </lineage>
</organism>
<feature type="coiled-coil region" evidence="1">
    <location>
        <begin position="255"/>
        <end position="282"/>
    </location>
</feature>
<keyword evidence="1" id="KW-0175">Coiled coil</keyword>
<proteinExistence type="predicted"/>
<comment type="caution">
    <text evidence="3">The sequence shown here is derived from an EMBL/GenBank/DDBJ whole genome shotgun (WGS) entry which is preliminary data.</text>
</comment>
<dbReference type="Proteomes" id="UP001204524">
    <property type="component" value="Unassembled WGS sequence"/>
</dbReference>
<accession>A0ABT1KVF9</accession>
<evidence type="ECO:0000313" key="3">
    <source>
        <dbReference type="EMBL" id="MCP3421028.1"/>
    </source>
</evidence>
<sequence>MTGTRHDVAKGYCAACGAMVSRQFRPGPDGRPEATCPRCGSLERHRFLSLLLGSLSPELRDLDTVVEIAPSRQSKVLLDRLEARRRISLDAGYDSRDVDALASLTHLPLRDGSVDLLVCYHVLEHVPDDCAAMREIARVLSPRGIALLEVPIKMGVATEEDPSATPEERLRRFGQVDHVRWYGDDFDARLADAGLASVRVTPPALVGESAVRWFRLMPHEVVWVVHPGRRTGSPMLAGGTGSGLTAAFDAVLGDLAKAQGRLARAQGRLARERERAALLVAQRDGLRARLAEVQARSPARVLTRIRRVVPL</sequence>
<reference evidence="3 4" key="1">
    <citation type="submission" date="2022-06" db="EMBL/GenBank/DDBJ databases">
        <authorList>
            <person name="So Y."/>
        </authorList>
    </citation>
    <scope>NUCLEOTIDE SEQUENCE [LARGE SCALE GENOMIC DNA]</scope>
    <source>
        <strain evidence="3 4">STR3</strain>
    </source>
</reference>
<keyword evidence="3" id="KW-0808">Transferase</keyword>
<evidence type="ECO:0000259" key="2">
    <source>
        <dbReference type="Pfam" id="PF08241"/>
    </source>
</evidence>
<gene>
    <name evidence="3" type="ORF">NCI01_04405</name>
</gene>
<dbReference type="Gene3D" id="3.40.50.150">
    <property type="entry name" value="Vaccinia Virus protein VP39"/>
    <property type="match status" value="1"/>
</dbReference>
<name>A0ABT1KVF9_9ACTN</name>
<protein>
    <submittedName>
        <fullName evidence="3">Methyltransferase domain-containing protein</fullName>
    </submittedName>
</protein>
<dbReference type="GO" id="GO:0032259">
    <property type="term" value="P:methylation"/>
    <property type="evidence" value="ECO:0007669"/>
    <property type="project" value="UniProtKB-KW"/>
</dbReference>
<keyword evidence="3" id="KW-0489">Methyltransferase</keyword>
<evidence type="ECO:0000256" key="1">
    <source>
        <dbReference type="SAM" id="Coils"/>
    </source>
</evidence>
<feature type="domain" description="Methyltransferase type 11" evidence="2">
    <location>
        <begin position="101"/>
        <end position="147"/>
    </location>
</feature>